<dbReference type="EMBL" id="JAQQWP010000003">
    <property type="protein sequence ID" value="KAK8123613.1"/>
    <property type="molecule type" value="Genomic_DNA"/>
</dbReference>
<feature type="compositionally biased region" description="Basic and acidic residues" evidence="1">
    <location>
        <begin position="71"/>
        <end position="82"/>
    </location>
</feature>
<dbReference type="AlphaFoldDB" id="A0AAW0R3T0"/>
<sequence>MDVVNKTPQPSRYRISKATAKADRQQQWTASRCHRLLRPLLSRLALLRKDLTSIPEPAAVVGLPAATASTTKDRRKPEKRQSSDCQWMLPRKKMRHTYTQRSAERQASVTGSSLSETRQQPLSIKLRAAKDLQGAEDDLPAPGETVAFTPLVRRARGQDVPSPANVSKFGNSQGSMSSSQTRKRASAGRRGELEERLAVFRRHVSASRHSDYESIFRSLEALLKGTASVIERTKSASSLLDMCLNKIPWYIAGVQAWELEAAEANGTKSAFNSSDTSLRLYNELETLGASQHGWSHLRTVARADGVTAVREAILEGLLNDDFCLLVIDLCTEYEAYAEAEALIEVFVRRQYPGPSGFDATFAENDALRPLSYLWDFSIGLGRHSFLLRQYNVLLADGFLPVDWLVTARFERVWGLAHRVLSRGSNALAAIDFLVTAIISLCRRHRVSQKSPETMAMTSSEKVLASHILPTISRSLAILSAMNVVGEMEVQSSCTESLQPVIGLQQNIAIISQNITYTFFGCIAEVEGRKRRSSNMAKDVLYLAAFLASSSSLRTERVRSRLTSAFELCLGMSSPPVSGSKADSGQNYSGMISLISQIAQICGRGSSEAPYQHLERLCQDLQLLGLEESMMSSIMRAGALFLAQQTSNLKDLVYAESLVLAHQHQIGDDTTSVASEGERHKQHADTTATDRLLGYRWEETIGEWVVVSPAAQRRKQVQHRRSSRFLPADSTARKVASRGTGPLPVAQVPEPIGRSAFATLAEPVTDSFTNLEEKYGGGNPRNESRQKDLDGAEESQYRQTLQPTKHCNLLKPTSSNRRCSIKLTKTKTTATDADCDDELGGGDEKENIGAQTTATAVAVRSKVKTARHSHGPSSSVSTNISTSRRSLGGRRRVRLSGDLMMHSDDELGI</sequence>
<feature type="compositionally biased region" description="Low complexity" evidence="1">
    <location>
        <begin position="872"/>
        <end position="885"/>
    </location>
</feature>
<reference evidence="2 3" key="1">
    <citation type="submission" date="2023-01" db="EMBL/GenBank/DDBJ databases">
        <title>Analysis of 21 Apiospora genomes using comparative genomics revels a genus with tremendous synthesis potential of carbohydrate active enzymes and secondary metabolites.</title>
        <authorList>
            <person name="Sorensen T."/>
        </authorList>
    </citation>
    <scope>NUCLEOTIDE SEQUENCE [LARGE SCALE GENOMIC DNA]</scope>
    <source>
        <strain evidence="2 3">CBS 117206</strain>
    </source>
</reference>
<feature type="compositionally biased region" description="Polar residues" evidence="1">
    <location>
        <begin position="164"/>
        <end position="180"/>
    </location>
</feature>
<comment type="caution">
    <text evidence="2">The sequence shown here is derived from an EMBL/GenBank/DDBJ whole genome shotgun (WGS) entry which is preliminary data.</text>
</comment>
<accession>A0AAW0R3T0</accession>
<feature type="region of interest" description="Disordered" evidence="1">
    <location>
        <begin position="769"/>
        <end position="800"/>
    </location>
</feature>
<dbReference type="Proteomes" id="UP001392437">
    <property type="component" value="Unassembled WGS sequence"/>
</dbReference>
<feature type="region of interest" description="Disordered" evidence="1">
    <location>
        <begin position="155"/>
        <end position="190"/>
    </location>
</feature>
<name>A0AAW0R3T0_9PEZI</name>
<feature type="region of interest" description="Disordered" evidence="1">
    <location>
        <begin position="65"/>
        <end position="121"/>
    </location>
</feature>
<evidence type="ECO:0000313" key="3">
    <source>
        <dbReference type="Proteomes" id="UP001392437"/>
    </source>
</evidence>
<keyword evidence="3" id="KW-1185">Reference proteome</keyword>
<gene>
    <name evidence="2" type="ORF">PG999_003531</name>
</gene>
<organism evidence="2 3">
    <name type="scientific">Apiospora kogelbergensis</name>
    <dbReference type="NCBI Taxonomy" id="1337665"/>
    <lineage>
        <taxon>Eukaryota</taxon>
        <taxon>Fungi</taxon>
        <taxon>Dikarya</taxon>
        <taxon>Ascomycota</taxon>
        <taxon>Pezizomycotina</taxon>
        <taxon>Sordariomycetes</taxon>
        <taxon>Xylariomycetidae</taxon>
        <taxon>Amphisphaeriales</taxon>
        <taxon>Apiosporaceae</taxon>
        <taxon>Apiospora</taxon>
    </lineage>
</organism>
<evidence type="ECO:0000313" key="2">
    <source>
        <dbReference type="EMBL" id="KAK8123613.1"/>
    </source>
</evidence>
<evidence type="ECO:0000256" key="1">
    <source>
        <dbReference type="SAM" id="MobiDB-lite"/>
    </source>
</evidence>
<proteinExistence type="predicted"/>
<protein>
    <submittedName>
        <fullName evidence="2">Uncharacterized protein</fullName>
    </submittedName>
</protein>
<feature type="region of interest" description="Disordered" evidence="1">
    <location>
        <begin position="864"/>
        <end position="896"/>
    </location>
</feature>
<feature type="region of interest" description="Disordered" evidence="1">
    <location>
        <begin position="714"/>
        <end position="747"/>
    </location>
</feature>
<feature type="compositionally biased region" description="Polar residues" evidence="1">
    <location>
        <begin position="99"/>
        <end position="121"/>
    </location>
</feature>